<accession>A0A9J2Q708</accession>
<dbReference type="AlphaFoldDB" id="A0A9J2Q708"/>
<sequence length="122" mass="14191">MDQERSKQNNMPSNGIVDISTLEDLNTFLSSPEHFYKDLQSNAQTSTSGTGWIDDFTDCSHRFETCSIHHEKNLLHKVQTQVLFFNIYKMYTLSSKCVYEDVITSKMIVTYQKFFYTFTAST</sequence>
<keyword evidence="1" id="KW-1185">Reference proteome</keyword>
<dbReference type="Proteomes" id="UP000036681">
    <property type="component" value="Unplaced"/>
</dbReference>
<protein>
    <submittedName>
        <fullName evidence="2">Uncharacterized protein</fullName>
    </submittedName>
</protein>
<proteinExistence type="predicted"/>
<name>A0A9J2Q708_ASCLU</name>
<evidence type="ECO:0000313" key="2">
    <source>
        <dbReference type="WBParaSite" id="ALUE_0001798301-mRNA-1"/>
    </source>
</evidence>
<reference evidence="2" key="1">
    <citation type="submission" date="2023-03" db="UniProtKB">
        <authorList>
            <consortium name="WormBaseParasite"/>
        </authorList>
    </citation>
    <scope>IDENTIFICATION</scope>
</reference>
<dbReference type="WBParaSite" id="ALUE_0001798301-mRNA-1">
    <property type="protein sequence ID" value="ALUE_0001798301-mRNA-1"/>
    <property type="gene ID" value="ALUE_0001798301"/>
</dbReference>
<evidence type="ECO:0000313" key="1">
    <source>
        <dbReference type="Proteomes" id="UP000036681"/>
    </source>
</evidence>
<organism evidence="1 2">
    <name type="scientific">Ascaris lumbricoides</name>
    <name type="common">Giant roundworm</name>
    <dbReference type="NCBI Taxonomy" id="6252"/>
    <lineage>
        <taxon>Eukaryota</taxon>
        <taxon>Metazoa</taxon>
        <taxon>Ecdysozoa</taxon>
        <taxon>Nematoda</taxon>
        <taxon>Chromadorea</taxon>
        <taxon>Rhabditida</taxon>
        <taxon>Spirurina</taxon>
        <taxon>Ascaridomorpha</taxon>
        <taxon>Ascaridoidea</taxon>
        <taxon>Ascarididae</taxon>
        <taxon>Ascaris</taxon>
    </lineage>
</organism>